<dbReference type="EMBL" id="ACOP02000003">
    <property type="protein sequence ID" value="EEU98258.1"/>
    <property type="molecule type" value="Genomic_DNA"/>
</dbReference>
<keyword evidence="2" id="KW-1185">Reference proteome</keyword>
<evidence type="ECO:0000313" key="2">
    <source>
        <dbReference type="Proteomes" id="UP000004619"/>
    </source>
</evidence>
<accession>C7H1P9</accession>
<sequence length="88" mass="10340">MSDWKKRNEDWRDEDELLYAHTQNKPRLELTEKIEADFYTQDVAGAKPQDLPENKTPVSTKITGKMILEAIRQMNAEERCELTRVLFA</sequence>
<reference evidence="1" key="1">
    <citation type="submission" date="2009-08" db="EMBL/GenBank/DDBJ databases">
        <authorList>
            <person name="Weinstock G."/>
            <person name="Sodergren E."/>
            <person name="Clifton S."/>
            <person name="Fulton L."/>
            <person name="Fulton B."/>
            <person name="Courtney L."/>
            <person name="Fronick C."/>
            <person name="Harrison M."/>
            <person name="Strong C."/>
            <person name="Farmer C."/>
            <person name="Delahaunty K."/>
            <person name="Markovic C."/>
            <person name="Hall O."/>
            <person name="Minx P."/>
            <person name="Tomlinson C."/>
            <person name="Mitreva M."/>
            <person name="Nelson J."/>
            <person name="Hou S."/>
            <person name="Wollam A."/>
            <person name="Pepin K.H."/>
            <person name="Johnson M."/>
            <person name="Bhonagiri V."/>
            <person name="Nash W.E."/>
            <person name="Warren W."/>
            <person name="Chinwalla A."/>
            <person name="Mardis E.R."/>
            <person name="Wilson R.K."/>
        </authorList>
    </citation>
    <scope>NUCLEOTIDE SEQUENCE [LARGE SCALE GENOMIC DNA]</scope>
    <source>
        <strain evidence="1">A2-165</strain>
    </source>
</reference>
<dbReference type="Proteomes" id="UP000004619">
    <property type="component" value="Unassembled WGS sequence"/>
</dbReference>
<evidence type="ECO:0000313" key="1">
    <source>
        <dbReference type="EMBL" id="EEU98258.1"/>
    </source>
</evidence>
<dbReference type="GeneID" id="90658769"/>
<dbReference type="PATRIC" id="fig|411483.3.peg.174"/>
<dbReference type="STRING" id="411483.FAEPRAA2165_00187"/>
<dbReference type="HOGENOM" id="CLU_2464491_0_0_9"/>
<protein>
    <submittedName>
        <fullName evidence="1">Uncharacterized protein</fullName>
    </submittedName>
</protein>
<dbReference type="eggNOG" id="COG0582">
    <property type="taxonomic scope" value="Bacteria"/>
</dbReference>
<comment type="caution">
    <text evidence="1">The sequence shown here is derived from an EMBL/GenBank/DDBJ whole genome shotgun (WGS) entry which is preliminary data.</text>
</comment>
<organism evidence="1 2">
    <name type="scientific">Faecalibacterium duncaniae (strain DSM 17677 / JCM 31915 / A2-165)</name>
    <name type="common">Faecalibacterium prausnitzii</name>
    <dbReference type="NCBI Taxonomy" id="411483"/>
    <lineage>
        <taxon>Bacteria</taxon>
        <taxon>Bacillati</taxon>
        <taxon>Bacillota</taxon>
        <taxon>Clostridia</taxon>
        <taxon>Eubacteriales</taxon>
        <taxon>Oscillospiraceae</taxon>
        <taxon>Faecalibacterium</taxon>
    </lineage>
</organism>
<proteinExistence type="predicted"/>
<name>C7H1P9_FAED2</name>
<gene>
    <name evidence="1" type="ORF">FAEPRAA2165_00187</name>
</gene>
<dbReference type="RefSeq" id="WP_005928927.1">
    <property type="nucleotide sequence ID" value="NZ_CP022479.1"/>
</dbReference>
<dbReference type="AlphaFoldDB" id="C7H1P9"/>